<dbReference type="InterPro" id="IPR020846">
    <property type="entry name" value="MFS_dom"/>
</dbReference>
<feature type="transmembrane region" description="Helical" evidence="4">
    <location>
        <begin position="394"/>
        <end position="417"/>
    </location>
</feature>
<feature type="transmembrane region" description="Helical" evidence="4">
    <location>
        <begin position="313"/>
        <end position="330"/>
    </location>
</feature>
<dbReference type="PANTHER" id="PTHR23546:SF1">
    <property type="entry name" value="MEMBRANE PROTEIN"/>
    <property type="match status" value="1"/>
</dbReference>
<feature type="transmembrane region" description="Helical" evidence="4">
    <location>
        <begin position="200"/>
        <end position="220"/>
    </location>
</feature>
<keyword evidence="2 4" id="KW-1133">Transmembrane helix</keyword>
<dbReference type="PROSITE" id="PS50850">
    <property type="entry name" value="MFS"/>
    <property type="match status" value="1"/>
</dbReference>
<evidence type="ECO:0000256" key="1">
    <source>
        <dbReference type="ARBA" id="ARBA00022692"/>
    </source>
</evidence>
<feature type="transmembrane region" description="Helical" evidence="4">
    <location>
        <begin position="133"/>
        <end position="153"/>
    </location>
</feature>
<dbReference type="eggNOG" id="COG2814">
    <property type="taxonomic scope" value="Bacteria"/>
</dbReference>
<dbReference type="InterPro" id="IPR011701">
    <property type="entry name" value="MFS"/>
</dbReference>
<keyword evidence="3 4" id="KW-0472">Membrane</keyword>
<evidence type="ECO:0000259" key="5">
    <source>
        <dbReference type="PROSITE" id="PS50850"/>
    </source>
</evidence>
<feature type="domain" description="Major facilitator superfamily (MFS) profile" evidence="5">
    <location>
        <begin position="36"/>
        <end position="421"/>
    </location>
</feature>
<reference evidence="6 7" key="1">
    <citation type="submission" date="2009-10" db="EMBL/GenBank/DDBJ databases">
        <authorList>
            <consortium name="Los Alamos National Laboratory (LANL)"/>
            <consortium name="National Microbial Pathogen Data Resource (NMPDR)"/>
            <person name="Saunders E.H."/>
            <person name="Munk A.C."/>
            <person name="Tapia R."/>
            <person name="Green L."/>
            <person name="Rogers Y."/>
            <person name="Detter J.C."/>
            <person name="Bruce D."/>
            <person name="Brettin T.S."/>
            <person name="Colwell R.R."/>
            <person name="Huq A."/>
            <person name="Grim C.J."/>
            <person name="Hasan N.A."/>
            <person name="Bartels D."/>
            <person name="Vonstein V."/>
        </authorList>
    </citation>
    <scope>NUCLEOTIDE SEQUENCE [LARGE SCALE GENOMIC DNA]</scope>
    <source>
        <strain evidence="6 7">CIP 101886</strain>
    </source>
</reference>
<dbReference type="PANTHER" id="PTHR23546">
    <property type="entry name" value="TRANSPORT PROTEIN"/>
    <property type="match status" value="1"/>
</dbReference>
<feature type="transmembrane region" description="Helical" evidence="4">
    <location>
        <begin position="69"/>
        <end position="90"/>
    </location>
</feature>
<gene>
    <name evidence="6" type="ORF">VHA_002672</name>
</gene>
<feature type="transmembrane region" description="Helical" evidence="4">
    <location>
        <begin position="282"/>
        <end position="301"/>
    </location>
</feature>
<feature type="transmembrane region" description="Helical" evidence="4">
    <location>
        <begin position="241"/>
        <end position="262"/>
    </location>
</feature>
<evidence type="ECO:0000256" key="2">
    <source>
        <dbReference type="ARBA" id="ARBA00022989"/>
    </source>
</evidence>
<dbReference type="InterPro" id="IPR036259">
    <property type="entry name" value="MFS_trans_sf"/>
</dbReference>
<feature type="transmembrane region" description="Helical" evidence="4">
    <location>
        <begin position="336"/>
        <end position="354"/>
    </location>
</feature>
<keyword evidence="7" id="KW-1185">Reference proteome</keyword>
<dbReference type="EMBL" id="ADAQ01000013">
    <property type="protein sequence ID" value="EEY70813.1"/>
    <property type="molecule type" value="Genomic_DNA"/>
</dbReference>
<accession>D0IA95</accession>
<evidence type="ECO:0000313" key="6">
    <source>
        <dbReference type="EMBL" id="EEY70813.1"/>
    </source>
</evidence>
<dbReference type="SUPFAM" id="SSF103473">
    <property type="entry name" value="MFS general substrate transporter"/>
    <property type="match status" value="1"/>
</dbReference>
<dbReference type="Pfam" id="PF07690">
    <property type="entry name" value="MFS_1"/>
    <property type="match status" value="1"/>
</dbReference>
<dbReference type="Proteomes" id="UP000003604">
    <property type="component" value="Unassembled WGS sequence"/>
</dbReference>
<organism evidence="6 7">
    <name type="scientific">Grimontia hollisae CIP 101886</name>
    <dbReference type="NCBI Taxonomy" id="675812"/>
    <lineage>
        <taxon>Bacteria</taxon>
        <taxon>Pseudomonadati</taxon>
        <taxon>Pseudomonadota</taxon>
        <taxon>Gammaproteobacteria</taxon>
        <taxon>Vibrionales</taxon>
        <taxon>Vibrionaceae</taxon>
        <taxon>Grimontia</taxon>
    </lineage>
</organism>
<evidence type="ECO:0000313" key="7">
    <source>
        <dbReference type="Proteomes" id="UP000003604"/>
    </source>
</evidence>
<evidence type="ECO:0000256" key="4">
    <source>
        <dbReference type="SAM" id="Phobius"/>
    </source>
</evidence>
<evidence type="ECO:0000256" key="3">
    <source>
        <dbReference type="ARBA" id="ARBA00023136"/>
    </source>
</evidence>
<name>D0IA95_GRIHO</name>
<proteinExistence type="predicted"/>
<keyword evidence="1 4" id="KW-0812">Transmembrane</keyword>
<feature type="transmembrane region" description="Helical" evidence="4">
    <location>
        <begin position="35"/>
        <end position="57"/>
    </location>
</feature>
<dbReference type="GO" id="GO:0022857">
    <property type="term" value="F:transmembrane transporter activity"/>
    <property type="evidence" value="ECO:0007669"/>
    <property type="project" value="InterPro"/>
</dbReference>
<feature type="transmembrane region" description="Helical" evidence="4">
    <location>
        <begin position="366"/>
        <end position="388"/>
    </location>
</feature>
<dbReference type="AlphaFoldDB" id="D0IA95"/>
<protein>
    <submittedName>
        <fullName evidence="6">Membrane protein</fullName>
    </submittedName>
</protein>
<sequence>MYLYLNHMSPNVKDCLSDVMRTPLSKNQERKGVKASATVIASIAALMGLGQGGLLVSLPVLVSETQLSLTVWSIVIATGSVFFLPASPYWGRQSDLNGPKPIVLQALVGFGMSFGLLYVFIRFTNTSNLPDAWVIAGLVTARIVYGLTVAGMVPAAQHWAVLLKGEEKRLEAITTISAGMSTGRLLGPLLAIALLNIHPLAPLITLTMLPFIGLLIVKSLPDPGRQTHTQTKPSAPVLPPWRAVPFLFIAMLGSAALALMQYTLTPMLQVATEWSVSDISNAVGMLLTVSAAITLTTQILVIKRQRLSARRMLVAGAVLMLSGYTLFLSLHWPVLVLAVGLVAAGGALFVPAYVSEATSRTVAQQGTMAGYIAMSHTLGYGLSALLVMSLAFGVVIPIGINITLSGIILFVSVVLYLKPRQ</sequence>
<dbReference type="Gene3D" id="1.20.1250.20">
    <property type="entry name" value="MFS general substrate transporter like domains"/>
    <property type="match status" value="2"/>
</dbReference>
<feature type="transmembrane region" description="Helical" evidence="4">
    <location>
        <begin position="102"/>
        <end position="121"/>
    </location>
</feature>
<comment type="caution">
    <text evidence="6">The sequence shown here is derived from an EMBL/GenBank/DDBJ whole genome shotgun (WGS) entry which is preliminary data.</text>
</comment>